<dbReference type="Pfam" id="PF00061">
    <property type="entry name" value="Lipocalin"/>
    <property type="match status" value="1"/>
</dbReference>
<keyword evidence="5 8" id="KW-0732">Signal</keyword>
<dbReference type="Gene3D" id="2.40.128.20">
    <property type="match status" value="1"/>
</dbReference>
<accession>A0ABM1TXH3</accession>
<keyword evidence="7" id="KW-0325">Glycoprotein</keyword>
<dbReference type="InterPro" id="IPR003087">
    <property type="entry name" value="LCN2/LCN12"/>
</dbReference>
<protein>
    <submittedName>
        <fullName evidence="11">Epididymal-specific lipocalin-12</fullName>
    </submittedName>
</protein>
<gene>
    <name evidence="11" type="primary">Lcn12</name>
</gene>
<name>A0ABM1TXH3_MICOH</name>
<sequence length="227" mass="25693">MGPWWALWLTLTLPQILEGQIPSKLQGFPELTSFHNDQFQGEWFVLGLAGNTYKREHRTLLNPYIALFELKNNSYFQVTNTMTRGKRCDAWFYALIPTTKPGQFTVENKGSGTGADREDVQVIETDYTNFALVLSLRQTSSLTIIRVNLLGRKWKLPHKPIDRFVCLARTQNLTKNNFIFPDVTGNGFAALDDGKGDGIWGRWWHLPQPSQVQCLSSGGKSLLQSSA</sequence>
<evidence type="ECO:0000256" key="2">
    <source>
        <dbReference type="ARBA" id="ARBA00006889"/>
    </source>
</evidence>
<dbReference type="PRINTS" id="PR01275">
    <property type="entry name" value="NGELATINASE"/>
</dbReference>
<evidence type="ECO:0000313" key="10">
    <source>
        <dbReference type="Proteomes" id="UP000694915"/>
    </source>
</evidence>
<evidence type="ECO:0000256" key="1">
    <source>
        <dbReference type="ARBA" id="ARBA00004613"/>
    </source>
</evidence>
<dbReference type="InterPro" id="IPR002345">
    <property type="entry name" value="Lipocalin"/>
</dbReference>
<feature type="signal peptide" evidence="8">
    <location>
        <begin position="1"/>
        <end position="19"/>
    </location>
</feature>
<dbReference type="GeneID" id="101995420"/>
<dbReference type="PANTHER" id="PTHR11430:SF12">
    <property type="entry name" value="EPIDIDYMAL-SPECIFIC LIPOCALIN-12"/>
    <property type="match status" value="1"/>
</dbReference>
<dbReference type="SUPFAM" id="SSF50814">
    <property type="entry name" value="Lipocalins"/>
    <property type="match status" value="1"/>
</dbReference>
<keyword evidence="4" id="KW-0964">Secreted</keyword>
<feature type="chain" id="PRO_5045317194" evidence="8">
    <location>
        <begin position="20"/>
        <end position="227"/>
    </location>
</feature>
<keyword evidence="10" id="KW-1185">Reference proteome</keyword>
<evidence type="ECO:0000256" key="6">
    <source>
        <dbReference type="ARBA" id="ARBA00023157"/>
    </source>
</evidence>
<comment type="subcellular location">
    <subcellularLocation>
        <location evidence="1">Secreted</location>
    </subcellularLocation>
</comment>
<dbReference type="InterPro" id="IPR012674">
    <property type="entry name" value="Calycin"/>
</dbReference>
<dbReference type="PANTHER" id="PTHR11430">
    <property type="entry name" value="LIPOCALIN"/>
    <property type="match status" value="1"/>
</dbReference>
<keyword evidence="3" id="KW-0813">Transport</keyword>
<evidence type="ECO:0000256" key="3">
    <source>
        <dbReference type="ARBA" id="ARBA00022448"/>
    </source>
</evidence>
<dbReference type="InterPro" id="IPR000566">
    <property type="entry name" value="Lipocln_cytosolic_FA-bd_dom"/>
</dbReference>
<proteinExistence type="inferred from homology"/>
<dbReference type="Proteomes" id="UP000694915">
    <property type="component" value="Chromosome 4"/>
</dbReference>
<feature type="domain" description="Lipocalin/cytosolic fatty-acid binding" evidence="9">
    <location>
        <begin position="40"/>
        <end position="184"/>
    </location>
</feature>
<comment type="similarity">
    <text evidence="2">Belongs to the calycin superfamily. Lipocalin family.</text>
</comment>
<keyword evidence="6" id="KW-1015">Disulfide bond</keyword>
<reference evidence="11" key="1">
    <citation type="submission" date="2025-08" db="UniProtKB">
        <authorList>
            <consortium name="RefSeq"/>
        </authorList>
    </citation>
    <scope>IDENTIFICATION</scope>
</reference>
<evidence type="ECO:0000256" key="7">
    <source>
        <dbReference type="ARBA" id="ARBA00023180"/>
    </source>
</evidence>
<dbReference type="RefSeq" id="XP_026634435.1">
    <property type="nucleotide sequence ID" value="XM_026778634.1"/>
</dbReference>
<evidence type="ECO:0000256" key="4">
    <source>
        <dbReference type="ARBA" id="ARBA00022525"/>
    </source>
</evidence>
<evidence type="ECO:0000259" key="9">
    <source>
        <dbReference type="Pfam" id="PF00061"/>
    </source>
</evidence>
<organism evidence="10 11">
    <name type="scientific">Microtus ochrogaster</name>
    <name type="common">Prairie vole</name>
    <dbReference type="NCBI Taxonomy" id="79684"/>
    <lineage>
        <taxon>Eukaryota</taxon>
        <taxon>Metazoa</taxon>
        <taxon>Chordata</taxon>
        <taxon>Craniata</taxon>
        <taxon>Vertebrata</taxon>
        <taxon>Euteleostomi</taxon>
        <taxon>Mammalia</taxon>
        <taxon>Eutheria</taxon>
        <taxon>Euarchontoglires</taxon>
        <taxon>Glires</taxon>
        <taxon>Rodentia</taxon>
        <taxon>Myomorpha</taxon>
        <taxon>Muroidea</taxon>
        <taxon>Cricetidae</taxon>
        <taxon>Arvicolinae</taxon>
        <taxon>Microtus</taxon>
    </lineage>
</organism>
<evidence type="ECO:0000256" key="8">
    <source>
        <dbReference type="SAM" id="SignalP"/>
    </source>
</evidence>
<evidence type="ECO:0000313" key="11">
    <source>
        <dbReference type="RefSeq" id="XP_026634435.1"/>
    </source>
</evidence>
<evidence type="ECO:0000256" key="5">
    <source>
        <dbReference type="ARBA" id="ARBA00022729"/>
    </source>
</evidence>